<dbReference type="PANTHER" id="PTHR23331">
    <property type="entry name" value="CXYORF1"/>
    <property type="match status" value="1"/>
</dbReference>
<dbReference type="EMBL" id="CAJNOQ010004828">
    <property type="protein sequence ID" value="CAF1075590.1"/>
    <property type="molecule type" value="Genomic_DNA"/>
</dbReference>
<dbReference type="EMBL" id="CAJOBA010002047">
    <property type="protein sequence ID" value="CAF3627302.1"/>
    <property type="molecule type" value="Genomic_DNA"/>
</dbReference>
<accession>A0A814MAZ7</accession>
<dbReference type="GO" id="GO:0055037">
    <property type="term" value="C:recycling endosome"/>
    <property type="evidence" value="ECO:0007669"/>
    <property type="project" value="TreeGrafter"/>
</dbReference>
<feature type="region of interest" description="Disordered" evidence="3">
    <location>
        <begin position="391"/>
        <end position="468"/>
    </location>
</feature>
<dbReference type="EMBL" id="CAJOBC010004828">
    <property type="protein sequence ID" value="CAF3842171.1"/>
    <property type="molecule type" value="Genomic_DNA"/>
</dbReference>
<dbReference type="GO" id="GO:0043015">
    <property type="term" value="F:gamma-tubulin binding"/>
    <property type="evidence" value="ECO:0007669"/>
    <property type="project" value="TreeGrafter"/>
</dbReference>
<dbReference type="GO" id="GO:0005769">
    <property type="term" value="C:early endosome"/>
    <property type="evidence" value="ECO:0007669"/>
    <property type="project" value="InterPro"/>
</dbReference>
<sequence>MEYLYGVPVISTELRRAEFAKQLADVFDYMDQISLDMFNRITIRLNLYRQQLNKFDEKINNANVHIERIRQSKRATQIHSSSHYPVEQKRSVYKSIFIDDESTANNDEHGLSLQWNTFKLSENEKFYDINDKDSRTKDETLIVLKPTDDSNSIRKTKTNKLHGLGKPSTNIKSVLSFLKYNTQENPYTQSTRIDPLSIAGKMRKNTEEHSQSRIGETPLPAFYHSISAGGEIGYIPVLGPVPTLTLPENLDELPNFATDMAQDWAMESIAPSSSSLLPDVRDLAFSSGATTNTQVSAPPTVSDLPAIVPLTQSTIPPPPPPPPPSFSVESTINNVPTPQPPPLPPTAFDSNELETENKGNRTQSITENTSSGNPLLDAIQNFKKDNLRNAQEKKLSKRAEEEAKDAPDLLKNLQIQLQKRRYFMVGEPEEPKKSKKSTNMAGEIGDMIDVIRKEKTKESEDDDEDWEQ</sequence>
<dbReference type="Proteomes" id="UP000663829">
    <property type="component" value="Unassembled WGS sequence"/>
</dbReference>
<dbReference type="GO" id="GO:0006887">
    <property type="term" value="P:exocytosis"/>
    <property type="evidence" value="ECO:0007669"/>
    <property type="project" value="TreeGrafter"/>
</dbReference>
<keyword evidence="9" id="KW-1185">Reference proteome</keyword>
<comment type="caution">
    <text evidence="6">The sequence shown here is derived from an EMBL/GenBank/DDBJ whole genome shotgun (WGS) entry which is preliminary data.</text>
</comment>
<evidence type="ECO:0000313" key="6">
    <source>
        <dbReference type="EMBL" id="CAF1075590.1"/>
    </source>
</evidence>
<gene>
    <name evidence="6" type="ORF">GPM918_LOCUS17503</name>
    <name evidence="5" type="ORF">OVA965_LOCUS6708</name>
    <name evidence="8" type="ORF">SRO942_LOCUS17501</name>
    <name evidence="7" type="ORF">TMI583_LOCUS6704</name>
</gene>
<feature type="compositionally biased region" description="Basic and acidic residues" evidence="3">
    <location>
        <begin position="391"/>
        <end position="408"/>
    </location>
</feature>
<dbReference type="GO" id="GO:0071203">
    <property type="term" value="C:WASH complex"/>
    <property type="evidence" value="ECO:0007669"/>
    <property type="project" value="InterPro"/>
</dbReference>
<dbReference type="PANTHER" id="PTHR23331:SF1">
    <property type="entry name" value="WASH COMPLEX SUBUNIT 1"/>
    <property type="match status" value="1"/>
</dbReference>
<dbReference type="GO" id="GO:0032456">
    <property type="term" value="P:endocytic recycling"/>
    <property type="evidence" value="ECO:0007669"/>
    <property type="project" value="TreeGrafter"/>
</dbReference>
<dbReference type="OrthoDB" id="307871at2759"/>
<dbReference type="Proteomes" id="UP000681722">
    <property type="component" value="Unassembled WGS sequence"/>
</dbReference>
<evidence type="ECO:0000256" key="2">
    <source>
        <dbReference type="ARBA" id="ARBA00023203"/>
    </source>
</evidence>
<feature type="compositionally biased region" description="Basic and acidic residues" evidence="3">
    <location>
        <begin position="449"/>
        <end position="458"/>
    </location>
</feature>
<evidence type="ECO:0000313" key="5">
    <source>
        <dbReference type="EMBL" id="CAF0842331.1"/>
    </source>
</evidence>
<evidence type="ECO:0000256" key="3">
    <source>
        <dbReference type="SAM" id="MobiDB-lite"/>
    </source>
</evidence>
<proteinExistence type="inferred from homology"/>
<evidence type="ECO:0000259" key="4">
    <source>
        <dbReference type="Pfam" id="PF11945"/>
    </source>
</evidence>
<dbReference type="GO" id="GO:0042147">
    <property type="term" value="P:retrograde transport, endosome to Golgi"/>
    <property type="evidence" value="ECO:0007669"/>
    <property type="project" value="TreeGrafter"/>
</dbReference>
<evidence type="ECO:0000313" key="8">
    <source>
        <dbReference type="EMBL" id="CAF3842171.1"/>
    </source>
</evidence>
<dbReference type="InterPro" id="IPR021854">
    <property type="entry name" value="WASH1_WAHD"/>
</dbReference>
<dbReference type="Proteomes" id="UP000682733">
    <property type="component" value="Unassembled WGS sequence"/>
</dbReference>
<dbReference type="Proteomes" id="UP000677228">
    <property type="component" value="Unassembled WGS sequence"/>
</dbReference>
<dbReference type="GO" id="GO:0043014">
    <property type="term" value="F:alpha-tubulin binding"/>
    <property type="evidence" value="ECO:0007669"/>
    <property type="project" value="InterPro"/>
</dbReference>
<dbReference type="EMBL" id="CAJNOK010002047">
    <property type="protein sequence ID" value="CAF0842331.1"/>
    <property type="molecule type" value="Genomic_DNA"/>
</dbReference>
<feature type="region of interest" description="Disordered" evidence="3">
    <location>
        <begin position="309"/>
        <end position="374"/>
    </location>
</feature>
<evidence type="ECO:0000256" key="1">
    <source>
        <dbReference type="ARBA" id="ARBA00005602"/>
    </source>
</evidence>
<dbReference type="AlphaFoldDB" id="A0A814MAZ7"/>
<feature type="compositionally biased region" description="Pro residues" evidence="3">
    <location>
        <begin position="315"/>
        <end position="325"/>
    </location>
</feature>
<dbReference type="GO" id="GO:0034314">
    <property type="term" value="P:Arp2/3 complex-mediated actin nucleation"/>
    <property type="evidence" value="ECO:0007669"/>
    <property type="project" value="InterPro"/>
</dbReference>
<reference evidence="6" key="1">
    <citation type="submission" date="2021-02" db="EMBL/GenBank/DDBJ databases">
        <authorList>
            <person name="Nowell W R."/>
        </authorList>
    </citation>
    <scope>NUCLEOTIDE SEQUENCE</scope>
</reference>
<keyword evidence="2" id="KW-0009">Actin-binding</keyword>
<comment type="similarity">
    <text evidence="1">Belongs to the WASH1 family.</text>
</comment>
<dbReference type="Pfam" id="PF11945">
    <property type="entry name" value="WASH_WAHD"/>
    <property type="match status" value="1"/>
</dbReference>
<dbReference type="GO" id="GO:0005829">
    <property type="term" value="C:cytosol"/>
    <property type="evidence" value="ECO:0007669"/>
    <property type="project" value="GOC"/>
</dbReference>
<organism evidence="6 9">
    <name type="scientific">Didymodactylos carnosus</name>
    <dbReference type="NCBI Taxonomy" id="1234261"/>
    <lineage>
        <taxon>Eukaryota</taxon>
        <taxon>Metazoa</taxon>
        <taxon>Spiralia</taxon>
        <taxon>Gnathifera</taxon>
        <taxon>Rotifera</taxon>
        <taxon>Eurotatoria</taxon>
        <taxon>Bdelloidea</taxon>
        <taxon>Philodinida</taxon>
        <taxon>Philodinidae</taxon>
        <taxon>Didymodactylos</taxon>
    </lineage>
</organism>
<feature type="compositionally biased region" description="Polar residues" evidence="3">
    <location>
        <begin position="360"/>
        <end position="373"/>
    </location>
</feature>
<name>A0A814MAZ7_9BILA</name>
<dbReference type="GO" id="GO:0003779">
    <property type="term" value="F:actin binding"/>
    <property type="evidence" value="ECO:0007669"/>
    <property type="project" value="UniProtKB-KW"/>
</dbReference>
<dbReference type="InterPro" id="IPR028290">
    <property type="entry name" value="WASH1"/>
</dbReference>
<evidence type="ECO:0000313" key="9">
    <source>
        <dbReference type="Proteomes" id="UP000663829"/>
    </source>
</evidence>
<feature type="domain" description="WASH1 WAHD" evidence="4">
    <location>
        <begin position="5"/>
        <end position="282"/>
    </location>
</feature>
<evidence type="ECO:0000313" key="7">
    <source>
        <dbReference type="EMBL" id="CAF3627302.1"/>
    </source>
</evidence>
<protein>
    <recommendedName>
        <fullName evidence="4">WASH1 WAHD domain-containing protein</fullName>
    </recommendedName>
</protein>
<feature type="compositionally biased region" description="Acidic residues" evidence="3">
    <location>
        <begin position="459"/>
        <end position="468"/>
    </location>
</feature>